<feature type="non-terminal residue" evidence="3">
    <location>
        <position position="1"/>
    </location>
</feature>
<organism evidence="3 5">
    <name type="scientific">Rotaria magnacalcarata</name>
    <dbReference type="NCBI Taxonomy" id="392030"/>
    <lineage>
        <taxon>Eukaryota</taxon>
        <taxon>Metazoa</taxon>
        <taxon>Spiralia</taxon>
        <taxon>Gnathifera</taxon>
        <taxon>Rotifera</taxon>
        <taxon>Eurotatoria</taxon>
        <taxon>Bdelloidea</taxon>
        <taxon>Philodinida</taxon>
        <taxon>Philodinidae</taxon>
        <taxon>Rotaria</taxon>
    </lineage>
</organism>
<evidence type="ECO:0000313" key="5">
    <source>
        <dbReference type="Proteomes" id="UP000681967"/>
    </source>
</evidence>
<dbReference type="PANTHER" id="PTHR44533">
    <property type="entry name" value="DEAD/H RNA HELICASE, PUTATIVE-RELATED"/>
    <property type="match status" value="1"/>
</dbReference>
<accession>A0A8S2YN86</accession>
<keyword evidence="2" id="KW-0547">Nucleotide-binding</keyword>
<dbReference type="PANTHER" id="PTHR44533:SF4">
    <property type="entry name" value="DEAD_H RNA HELICASE, PUTATIVE-RELATED"/>
    <property type="match status" value="1"/>
</dbReference>
<evidence type="ECO:0000256" key="2">
    <source>
        <dbReference type="ARBA" id="ARBA00022806"/>
    </source>
</evidence>
<protein>
    <submittedName>
        <fullName evidence="3">Uncharacterized protein</fullName>
    </submittedName>
</protein>
<proteinExistence type="predicted"/>
<dbReference type="GO" id="GO:0005737">
    <property type="term" value="C:cytoplasm"/>
    <property type="evidence" value="ECO:0007669"/>
    <property type="project" value="TreeGrafter"/>
</dbReference>
<dbReference type="Proteomes" id="UP000681720">
    <property type="component" value="Unassembled WGS sequence"/>
</dbReference>
<dbReference type="Proteomes" id="UP000681967">
    <property type="component" value="Unassembled WGS sequence"/>
</dbReference>
<dbReference type="GO" id="GO:0004386">
    <property type="term" value="F:helicase activity"/>
    <property type="evidence" value="ECO:0007669"/>
    <property type="project" value="UniProtKB-KW"/>
</dbReference>
<keyword evidence="1" id="KW-0378">Hydrolase</keyword>
<sequence length="76" mass="9100">QTRFHSLFTLDFLYRLDLIDRHGNLIGLAGLLTHLHYYEPANILLVYLMDTQYFHIVKDGVEIMTVFAYIFTYMPW</sequence>
<name>A0A8S2YN86_9BILA</name>
<keyword evidence="2" id="KW-0347">Helicase</keyword>
<dbReference type="EMBL" id="CAJOBJ010154845">
    <property type="protein sequence ID" value="CAF4821755.1"/>
    <property type="molecule type" value="Genomic_DNA"/>
</dbReference>
<evidence type="ECO:0000256" key="1">
    <source>
        <dbReference type="ARBA" id="ARBA00022801"/>
    </source>
</evidence>
<keyword evidence="2" id="KW-0067">ATP-binding</keyword>
<reference evidence="3" key="1">
    <citation type="submission" date="2021-02" db="EMBL/GenBank/DDBJ databases">
        <authorList>
            <person name="Nowell W R."/>
        </authorList>
    </citation>
    <scope>NUCLEOTIDE SEQUENCE</scope>
</reference>
<evidence type="ECO:0000313" key="3">
    <source>
        <dbReference type="EMBL" id="CAF4574862.1"/>
    </source>
</evidence>
<dbReference type="InterPro" id="IPR052431">
    <property type="entry name" value="SKI2_subfamily_helicases"/>
</dbReference>
<dbReference type="GO" id="GO:0016787">
    <property type="term" value="F:hydrolase activity"/>
    <property type="evidence" value="ECO:0007669"/>
    <property type="project" value="UniProtKB-KW"/>
</dbReference>
<dbReference type="EMBL" id="CAJOBH010093067">
    <property type="protein sequence ID" value="CAF4574862.1"/>
    <property type="molecule type" value="Genomic_DNA"/>
</dbReference>
<evidence type="ECO:0000313" key="4">
    <source>
        <dbReference type="EMBL" id="CAF4821755.1"/>
    </source>
</evidence>
<comment type="caution">
    <text evidence="3">The sequence shown here is derived from an EMBL/GenBank/DDBJ whole genome shotgun (WGS) entry which is preliminary data.</text>
</comment>
<gene>
    <name evidence="3" type="ORF">BYL167_LOCUS39069</name>
    <name evidence="4" type="ORF">GIL414_LOCUS48047</name>
</gene>
<dbReference type="AlphaFoldDB" id="A0A8S2YN86"/>